<sequence length="54" mass="5548">MTGLAGNSQRANCEDLSPITTAVVPLSFAVILSLSATCLSARGSLVQYSDVFAT</sequence>
<organism evidence="1">
    <name type="scientific">Cucumis melo</name>
    <name type="common">Muskmelon</name>
    <dbReference type="NCBI Taxonomy" id="3656"/>
    <lineage>
        <taxon>Eukaryota</taxon>
        <taxon>Viridiplantae</taxon>
        <taxon>Streptophyta</taxon>
        <taxon>Embryophyta</taxon>
        <taxon>Tracheophyta</taxon>
        <taxon>Spermatophyta</taxon>
        <taxon>Magnoliopsida</taxon>
        <taxon>eudicotyledons</taxon>
        <taxon>Gunneridae</taxon>
        <taxon>Pentapetalae</taxon>
        <taxon>rosids</taxon>
        <taxon>fabids</taxon>
        <taxon>Cucurbitales</taxon>
        <taxon>Cucurbitaceae</taxon>
        <taxon>Benincaseae</taxon>
        <taxon>Cucumis</taxon>
    </lineage>
</organism>
<proteinExistence type="predicted"/>
<accession>A0A9I9DA38</accession>
<evidence type="ECO:0000313" key="1">
    <source>
        <dbReference type="EnsemblPlants" id="MELO3C015031.2.1"/>
    </source>
</evidence>
<name>A0A9I9DA38_CUCME</name>
<protein>
    <submittedName>
        <fullName evidence="1">Uncharacterized protein</fullName>
    </submittedName>
</protein>
<dbReference type="Gramene" id="MELO3C015031.2.1">
    <property type="protein sequence ID" value="MELO3C015031.2.1"/>
    <property type="gene ID" value="MELO3C015031.2"/>
</dbReference>
<dbReference type="AlphaFoldDB" id="A0A9I9DA38"/>
<reference evidence="1" key="1">
    <citation type="submission" date="2023-03" db="UniProtKB">
        <authorList>
            <consortium name="EnsemblPlants"/>
        </authorList>
    </citation>
    <scope>IDENTIFICATION</scope>
</reference>
<dbReference type="EnsemblPlants" id="MELO3C015031.2.1">
    <property type="protein sequence ID" value="MELO3C015031.2.1"/>
    <property type="gene ID" value="MELO3C015031.2"/>
</dbReference>